<reference evidence="1" key="1">
    <citation type="submission" date="2021-02" db="EMBL/GenBank/DDBJ databases">
        <authorList>
            <consortium name="DOE Joint Genome Institute"/>
            <person name="Ahrendt S."/>
            <person name="Looney B.P."/>
            <person name="Miyauchi S."/>
            <person name="Morin E."/>
            <person name="Drula E."/>
            <person name="Courty P.E."/>
            <person name="Chicoki N."/>
            <person name="Fauchery L."/>
            <person name="Kohler A."/>
            <person name="Kuo A."/>
            <person name="Labutti K."/>
            <person name="Pangilinan J."/>
            <person name="Lipzen A."/>
            <person name="Riley R."/>
            <person name="Andreopoulos W."/>
            <person name="He G."/>
            <person name="Johnson J."/>
            <person name="Barry K.W."/>
            <person name="Grigoriev I.V."/>
            <person name="Nagy L."/>
            <person name="Hibbett D."/>
            <person name="Henrissat B."/>
            <person name="Matheny P.B."/>
            <person name="Labbe J."/>
            <person name="Martin F."/>
        </authorList>
    </citation>
    <scope>NUCLEOTIDE SEQUENCE</scope>
    <source>
        <strain evidence="1">FP105234-sp</strain>
    </source>
</reference>
<evidence type="ECO:0000313" key="1">
    <source>
        <dbReference type="EMBL" id="KAI0049990.1"/>
    </source>
</evidence>
<sequence length="68" mass="7662">ACKDFFDALEACHANTWLKWTGGCNQTKFNLNRCLHAESVARAAKNREASKARTARREQALQELHASD</sequence>
<proteinExistence type="predicted"/>
<feature type="non-terminal residue" evidence="1">
    <location>
        <position position="1"/>
    </location>
</feature>
<dbReference type="EMBL" id="MU275866">
    <property type="protein sequence ID" value="KAI0049990.1"/>
    <property type="molecule type" value="Genomic_DNA"/>
</dbReference>
<name>A0ACB8S1X1_9AGAM</name>
<gene>
    <name evidence="1" type="ORF">FA95DRAFT_1488023</name>
</gene>
<comment type="caution">
    <text evidence="1">The sequence shown here is derived from an EMBL/GenBank/DDBJ whole genome shotgun (WGS) entry which is preliminary data.</text>
</comment>
<keyword evidence="2" id="KW-1185">Reference proteome</keyword>
<evidence type="ECO:0000313" key="2">
    <source>
        <dbReference type="Proteomes" id="UP000814033"/>
    </source>
</evidence>
<dbReference type="Proteomes" id="UP000814033">
    <property type="component" value="Unassembled WGS sequence"/>
</dbReference>
<organism evidence="1 2">
    <name type="scientific">Auriscalpium vulgare</name>
    <dbReference type="NCBI Taxonomy" id="40419"/>
    <lineage>
        <taxon>Eukaryota</taxon>
        <taxon>Fungi</taxon>
        <taxon>Dikarya</taxon>
        <taxon>Basidiomycota</taxon>
        <taxon>Agaricomycotina</taxon>
        <taxon>Agaricomycetes</taxon>
        <taxon>Russulales</taxon>
        <taxon>Auriscalpiaceae</taxon>
        <taxon>Auriscalpium</taxon>
    </lineage>
</organism>
<reference evidence="1" key="2">
    <citation type="journal article" date="2022" name="New Phytol.">
        <title>Evolutionary transition to the ectomycorrhizal habit in the genomes of a hyperdiverse lineage of mushroom-forming fungi.</title>
        <authorList>
            <person name="Looney B."/>
            <person name="Miyauchi S."/>
            <person name="Morin E."/>
            <person name="Drula E."/>
            <person name="Courty P.E."/>
            <person name="Kohler A."/>
            <person name="Kuo A."/>
            <person name="LaButti K."/>
            <person name="Pangilinan J."/>
            <person name="Lipzen A."/>
            <person name="Riley R."/>
            <person name="Andreopoulos W."/>
            <person name="He G."/>
            <person name="Johnson J."/>
            <person name="Nolan M."/>
            <person name="Tritt A."/>
            <person name="Barry K.W."/>
            <person name="Grigoriev I.V."/>
            <person name="Nagy L.G."/>
            <person name="Hibbett D."/>
            <person name="Henrissat B."/>
            <person name="Matheny P.B."/>
            <person name="Labbe J."/>
            <person name="Martin F.M."/>
        </authorList>
    </citation>
    <scope>NUCLEOTIDE SEQUENCE</scope>
    <source>
        <strain evidence="1">FP105234-sp</strain>
    </source>
</reference>
<protein>
    <submittedName>
        <fullName evidence="1">Uncharacterized protein</fullName>
    </submittedName>
</protein>
<accession>A0ACB8S1X1</accession>